<evidence type="ECO:0000259" key="6">
    <source>
        <dbReference type="Pfam" id="PF03330"/>
    </source>
</evidence>
<evidence type="ECO:0000256" key="2">
    <source>
        <dbReference type="ARBA" id="ARBA00023316"/>
    </source>
</evidence>
<dbReference type="eggNOG" id="COG0797">
    <property type="taxonomic scope" value="Bacteria"/>
</dbReference>
<dbReference type="GO" id="GO:0008932">
    <property type="term" value="F:lytic endotransglycosylase activity"/>
    <property type="evidence" value="ECO:0007669"/>
    <property type="project" value="UniProtKB-UniRule"/>
</dbReference>
<name>G6F1M0_9PROT</name>
<evidence type="ECO:0000256" key="3">
    <source>
        <dbReference type="HAMAP-Rule" id="MF_02071"/>
    </source>
</evidence>
<evidence type="ECO:0000256" key="1">
    <source>
        <dbReference type="ARBA" id="ARBA00023239"/>
    </source>
</evidence>
<evidence type="ECO:0000313" key="7">
    <source>
        <dbReference type="EMBL" id="EHD13324.1"/>
    </source>
</evidence>
<dbReference type="STRING" id="1088868.CIN_15160"/>
<comment type="caution">
    <text evidence="7">The sequence shown here is derived from an EMBL/GenBank/DDBJ whole genome shotgun (WGS) entry which is preliminary data.</text>
</comment>
<keyword evidence="2 3" id="KW-0961">Cell wall biogenesis/degradation</keyword>
<reference evidence="7 8" key="1">
    <citation type="submission" date="2011-10" db="EMBL/GenBank/DDBJ databases">
        <title>Genome Sequence of Commensalibacter intestini A911, isolated from Drosophila gut.</title>
        <authorList>
            <person name="Lee W.-J."/>
            <person name="Kim E.-K."/>
        </authorList>
    </citation>
    <scope>NUCLEOTIDE SEQUENCE [LARGE SCALE GENOMIC DNA]</scope>
    <source>
        <strain evidence="7 8">A911</strain>
    </source>
</reference>
<protein>
    <recommendedName>
        <fullName evidence="3">Endolytic peptidoglycan transglycosylase RlpA</fullName>
        <ecNumber evidence="3">4.2.2.-</ecNumber>
    </recommendedName>
</protein>
<dbReference type="GO" id="GO:0000270">
    <property type="term" value="P:peptidoglycan metabolic process"/>
    <property type="evidence" value="ECO:0007669"/>
    <property type="project" value="UniProtKB-UniRule"/>
</dbReference>
<dbReference type="GO" id="GO:0071555">
    <property type="term" value="P:cell wall organization"/>
    <property type="evidence" value="ECO:0007669"/>
    <property type="project" value="UniProtKB-KW"/>
</dbReference>
<dbReference type="InterPro" id="IPR034718">
    <property type="entry name" value="RlpA"/>
</dbReference>
<dbReference type="Proteomes" id="UP000005939">
    <property type="component" value="Unassembled WGS sequence"/>
</dbReference>
<feature type="region of interest" description="Disordered" evidence="5">
    <location>
        <begin position="1"/>
        <end position="82"/>
    </location>
</feature>
<dbReference type="CDD" id="cd22268">
    <property type="entry name" value="DPBB_RlpA-like"/>
    <property type="match status" value="1"/>
</dbReference>
<keyword evidence="7" id="KW-0449">Lipoprotein</keyword>
<dbReference type="EC" id="4.2.2.-" evidence="3"/>
<accession>G6F1M0</accession>
<dbReference type="Pfam" id="PF03330">
    <property type="entry name" value="DPBB_1"/>
    <property type="match status" value="1"/>
</dbReference>
<dbReference type="PANTHER" id="PTHR34183">
    <property type="entry name" value="ENDOLYTIC PEPTIDOGLYCAN TRANSGLYCOSYLASE RLPA"/>
    <property type="match status" value="1"/>
</dbReference>
<evidence type="ECO:0000313" key="8">
    <source>
        <dbReference type="Proteomes" id="UP000005939"/>
    </source>
</evidence>
<dbReference type="InterPro" id="IPR036908">
    <property type="entry name" value="RlpA-like_sf"/>
</dbReference>
<gene>
    <name evidence="3" type="primary">rlpA</name>
    <name evidence="7" type="ORF">CIN_15160</name>
</gene>
<dbReference type="SUPFAM" id="SSF50685">
    <property type="entry name" value="Barwin-like endoglucanases"/>
    <property type="match status" value="1"/>
</dbReference>
<dbReference type="InterPro" id="IPR009009">
    <property type="entry name" value="RlpA-like_DPBB"/>
</dbReference>
<feature type="compositionally biased region" description="Basic residues" evidence="5">
    <location>
        <begin position="9"/>
        <end position="23"/>
    </location>
</feature>
<evidence type="ECO:0000256" key="5">
    <source>
        <dbReference type="SAM" id="MobiDB-lite"/>
    </source>
</evidence>
<feature type="compositionally biased region" description="Polar residues" evidence="5">
    <location>
        <begin position="70"/>
        <end position="79"/>
    </location>
</feature>
<sequence length="154" mass="16759">MTKSSYRNVVKHPRKKVKSHRTHSLQPIAQDDANTASNDQNTNYHLDDTQAESGTASWYGGRHNKRRTAAGSQFNSKQLTAAHPTLPLGTKVLVRSEDSGNSVIVTINDRGPFKGNRIIDLSKAAASKIGMVRQGTAHVTITPIDNTEVAMAPE</sequence>
<feature type="domain" description="RlpA-like protein double-psi beta-barrel" evidence="6">
    <location>
        <begin position="52"/>
        <end position="141"/>
    </location>
</feature>
<dbReference type="HAMAP" id="MF_02071">
    <property type="entry name" value="RlpA"/>
    <property type="match status" value="1"/>
</dbReference>
<dbReference type="PANTHER" id="PTHR34183:SF8">
    <property type="entry name" value="ENDOLYTIC PEPTIDOGLYCAN TRANSGLYCOSYLASE RLPA-RELATED"/>
    <property type="match status" value="1"/>
</dbReference>
<dbReference type="AlphaFoldDB" id="G6F1M0"/>
<feature type="compositionally biased region" description="Polar residues" evidence="5">
    <location>
        <begin position="24"/>
        <end position="44"/>
    </location>
</feature>
<comment type="similarity">
    <text evidence="3 4">Belongs to the RlpA family.</text>
</comment>
<dbReference type="InterPro" id="IPR012997">
    <property type="entry name" value="RplA"/>
</dbReference>
<keyword evidence="1 3" id="KW-0456">Lyase</keyword>
<proteinExistence type="inferred from homology"/>
<dbReference type="NCBIfam" id="TIGR00413">
    <property type="entry name" value="rlpA"/>
    <property type="match status" value="1"/>
</dbReference>
<dbReference type="EMBL" id="AGFR01000009">
    <property type="protein sequence ID" value="EHD13324.1"/>
    <property type="molecule type" value="Genomic_DNA"/>
</dbReference>
<dbReference type="Gene3D" id="2.40.40.10">
    <property type="entry name" value="RlpA-like domain"/>
    <property type="match status" value="1"/>
</dbReference>
<organism evidence="7 8">
    <name type="scientific">Commensalibacter intestini A911</name>
    <dbReference type="NCBI Taxonomy" id="1088868"/>
    <lineage>
        <taxon>Bacteria</taxon>
        <taxon>Pseudomonadati</taxon>
        <taxon>Pseudomonadota</taxon>
        <taxon>Alphaproteobacteria</taxon>
        <taxon>Acetobacterales</taxon>
        <taxon>Acetobacteraceae</taxon>
    </lineage>
</organism>
<comment type="function">
    <text evidence="3">Lytic transglycosylase with a strong preference for naked glycan strands that lack stem peptides.</text>
</comment>
<dbReference type="PATRIC" id="fig|1088868.3.peg.1524"/>
<evidence type="ECO:0000256" key="4">
    <source>
        <dbReference type="RuleBase" id="RU003495"/>
    </source>
</evidence>